<proteinExistence type="predicted"/>
<accession>A0A919DC07</accession>
<protein>
    <submittedName>
        <fullName evidence="3">ATPase</fullName>
    </submittedName>
</protein>
<keyword evidence="1" id="KW-0723">Serine/threonine-protein kinase</keyword>
<dbReference type="CDD" id="cd16936">
    <property type="entry name" value="HATPase_RsbW-like"/>
    <property type="match status" value="1"/>
</dbReference>
<keyword evidence="1" id="KW-0418">Kinase</keyword>
<dbReference type="Pfam" id="PF13581">
    <property type="entry name" value="HATPase_c_2"/>
    <property type="match status" value="1"/>
</dbReference>
<dbReference type="PANTHER" id="PTHR35526">
    <property type="entry name" value="ANTI-SIGMA-F FACTOR RSBW-RELATED"/>
    <property type="match status" value="1"/>
</dbReference>
<dbReference type="EMBL" id="BNAT01000017">
    <property type="protein sequence ID" value="GHE31389.1"/>
    <property type="molecule type" value="Genomic_DNA"/>
</dbReference>
<dbReference type="InterPro" id="IPR036890">
    <property type="entry name" value="HATPase_C_sf"/>
</dbReference>
<feature type="domain" description="Histidine kinase/HSP90-like ATPase" evidence="2">
    <location>
        <begin position="44"/>
        <end position="117"/>
    </location>
</feature>
<dbReference type="RefSeq" id="WP_189784483.1">
    <property type="nucleotide sequence ID" value="NZ_BNAT01000017.1"/>
</dbReference>
<evidence type="ECO:0000256" key="1">
    <source>
        <dbReference type="ARBA" id="ARBA00022527"/>
    </source>
</evidence>
<comment type="caution">
    <text evidence="3">The sequence shown here is derived from an EMBL/GenBank/DDBJ whole genome shotgun (WGS) entry which is preliminary data.</text>
</comment>
<dbReference type="Proteomes" id="UP000603227">
    <property type="component" value="Unassembled WGS sequence"/>
</dbReference>
<evidence type="ECO:0000259" key="2">
    <source>
        <dbReference type="Pfam" id="PF13581"/>
    </source>
</evidence>
<name>A0A919DC07_9ACTN</name>
<dbReference type="PANTHER" id="PTHR35526:SF3">
    <property type="entry name" value="ANTI-SIGMA-F FACTOR RSBW"/>
    <property type="match status" value="1"/>
</dbReference>
<dbReference type="GO" id="GO:0004674">
    <property type="term" value="F:protein serine/threonine kinase activity"/>
    <property type="evidence" value="ECO:0007669"/>
    <property type="project" value="UniProtKB-KW"/>
</dbReference>
<dbReference type="AlphaFoldDB" id="A0A919DC07"/>
<reference evidence="3" key="1">
    <citation type="journal article" date="2014" name="Int. J. Syst. Evol. Microbiol.">
        <title>Complete genome sequence of Corynebacterium casei LMG S-19264T (=DSM 44701T), isolated from a smear-ripened cheese.</title>
        <authorList>
            <consortium name="US DOE Joint Genome Institute (JGI-PGF)"/>
            <person name="Walter F."/>
            <person name="Albersmeier A."/>
            <person name="Kalinowski J."/>
            <person name="Ruckert C."/>
        </authorList>
    </citation>
    <scope>NUCLEOTIDE SEQUENCE</scope>
    <source>
        <strain evidence="3">CGMCC 4.7403</strain>
    </source>
</reference>
<evidence type="ECO:0000313" key="4">
    <source>
        <dbReference type="Proteomes" id="UP000603227"/>
    </source>
</evidence>
<dbReference type="InterPro" id="IPR050267">
    <property type="entry name" value="Anti-sigma-factor_SerPK"/>
</dbReference>
<gene>
    <name evidence="3" type="ORF">GCM10017771_47750</name>
</gene>
<keyword evidence="1" id="KW-0808">Transferase</keyword>
<dbReference type="Gene3D" id="3.30.565.10">
    <property type="entry name" value="Histidine kinase-like ATPase, C-terminal domain"/>
    <property type="match status" value="1"/>
</dbReference>
<keyword evidence="4" id="KW-1185">Reference proteome</keyword>
<reference evidence="3" key="2">
    <citation type="submission" date="2020-09" db="EMBL/GenBank/DDBJ databases">
        <authorList>
            <person name="Sun Q."/>
            <person name="Zhou Y."/>
        </authorList>
    </citation>
    <scope>NUCLEOTIDE SEQUENCE</scope>
    <source>
        <strain evidence="3">CGMCC 4.7403</strain>
    </source>
</reference>
<evidence type="ECO:0000313" key="3">
    <source>
        <dbReference type="EMBL" id="GHE31389.1"/>
    </source>
</evidence>
<sequence>MATVSPSLNYTLRLPRDPRSPGVGRATLRAVLGAHDLTQHIPLAELMATELLTNAHQHTRHEYAMRVVGVGGRLRVAVWDRDWRVPAGFKRDVPAAADAECGRGLQLVRACAEDLGVSVMRDLGVSQGGKLLWVDCGAVE</sequence>
<organism evidence="3 4">
    <name type="scientific">Streptomyces capitiformicae</name>
    <dbReference type="NCBI Taxonomy" id="2014920"/>
    <lineage>
        <taxon>Bacteria</taxon>
        <taxon>Bacillati</taxon>
        <taxon>Actinomycetota</taxon>
        <taxon>Actinomycetes</taxon>
        <taxon>Kitasatosporales</taxon>
        <taxon>Streptomycetaceae</taxon>
        <taxon>Streptomyces</taxon>
    </lineage>
</organism>
<dbReference type="SUPFAM" id="SSF55874">
    <property type="entry name" value="ATPase domain of HSP90 chaperone/DNA topoisomerase II/histidine kinase"/>
    <property type="match status" value="1"/>
</dbReference>
<dbReference type="InterPro" id="IPR003594">
    <property type="entry name" value="HATPase_dom"/>
</dbReference>